<feature type="signal peptide" evidence="4">
    <location>
        <begin position="1"/>
        <end position="24"/>
    </location>
</feature>
<dbReference type="Gene3D" id="3.90.76.10">
    <property type="entry name" value="Dipeptide-binding Protein, Domain 1"/>
    <property type="match status" value="1"/>
</dbReference>
<evidence type="ECO:0000256" key="2">
    <source>
        <dbReference type="ARBA" id="ARBA00022448"/>
    </source>
</evidence>
<sequence>MNKLLKASVLGAVAATFVGGVALADNATLGIRSEPSSVDPYFHNLSPNNAMLGQIFGRLVDWSADMGTLIPRLATSWKPINDTTWEFKLRKGVKFHDGSDFTADDFIFSFKRADGYVGGNSSFRTYTKGKTVKKIDDYTIHISTKTPYPLMPNDMTTVMVMSSEVKGTGQPDKNFGIRAKDFNNGKAAIGTGPYKFVEWKKGDRMVLVKYDGYKGPLAQPWDKMTFKFIKSEPARVSALLAGDVDMIDNVPVTDIETLKKNPNVSLSQGVSNRVIYVHMDQFRDNSPFVTDKAGNPLSKNPLRDPNVRKALSMMINRDAIVEKVMEGVALKAGQLLPEGFFGRSSKLQPEAYNPTKAKKMLKDAGWGDGFALTIHGPNDRYINDDKICEAIGQMLSANGIPTKVSTMPKNVFFKRASKGGKDGQPEFSFFLVGWGSGTGEPSSPLKSLLVTRDKSKGFGASNRGRHSNPKVDALVVEALSTVDDAKRAQLLAQATEAGIGESQGIIPLHYQVNTWATRKGLKYNARADERTVGLDLIKE</sequence>
<accession>A0A0U2P1I7</accession>
<dbReference type="SUPFAM" id="SSF53850">
    <property type="entry name" value="Periplasmic binding protein-like II"/>
    <property type="match status" value="1"/>
</dbReference>
<dbReference type="Pfam" id="PF00496">
    <property type="entry name" value="SBP_bac_5"/>
    <property type="match status" value="1"/>
</dbReference>
<evidence type="ECO:0000256" key="1">
    <source>
        <dbReference type="ARBA" id="ARBA00005695"/>
    </source>
</evidence>
<dbReference type="Gene3D" id="3.40.190.10">
    <property type="entry name" value="Periplasmic binding protein-like II"/>
    <property type="match status" value="1"/>
</dbReference>
<feature type="chain" id="PRO_5006831631" evidence="4">
    <location>
        <begin position="25"/>
        <end position="539"/>
    </location>
</feature>
<evidence type="ECO:0000256" key="4">
    <source>
        <dbReference type="SAM" id="SignalP"/>
    </source>
</evidence>
<dbReference type="InterPro" id="IPR023765">
    <property type="entry name" value="SBP_5_CS"/>
</dbReference>
<dbReference type="AlphaFoldDB" id="A0A0U2P1I7"/>
<proteinExistence type="inferred from homology"/>
<dbReference type="InterPro" id="IPR030678">
    <property type="entry name" value="Peptide/Ni-bd"/>
</dbReference>
<dbReference type="GO" id="GO:0042597">
    <property type="term" value="C:periplasmic space"/>
    <property type="evidence" value="ECO:0007669"/>
    <property type="project" value="UniProtKB-ARBA"/>
</dbReference>
<feature type="domain" description="Solute-binding protein family 5" evidence="5">
    <location>
        <begin position="69"/>
        <end position="453"/>
    </location>
</feature>
<dbReference type="GO" id="GO:1904680">
    <property type="term" value="F:peptide transmembrane transporter activity"/>
    <property type="evidence" value="ECO:0007669"/>
    <property type="project" value="TreeGrafter"/>
</dbReference>
<dbReference type="InterPro" id="IPR039424">
    <property type="entry name" value="SBP_5"/>
</dbReference>
<protein>
    <submittedName>
        <fullName evidence="6">Putative ABC transporter substrate-binding protein</fullName>
    </submittedName>
</protein>
<dbReference type="PANTHER" id="PTHR30290">
    <property type="entry name" value="PERIPLASMIC BINDING COMPONENT OF ABC TRANSPORTER"/>
    <property type="match status" value="1"/>
</dbReference>
<organism evidence="6">
    <name type="scientific">uncultured bacterium EIL102C09</name>
    <dbReference type="NCBI Taxonomy" id="1768197"/>
    <lineage>
        <taxon>Bacteria</taxon>
        <taxon>environmental samples</taxon>
    </lineage>
</organism>
<dbReference type="GO" id="GO:0043190">
    <property type="term" value="C:ATP-binding cassette (ABC) transporter complex"/>
    <property type="evidence" value="ECO:0007669"/>
    <property type="project" value="InterPro"/>
</dbReference>
<dbReference type="CDD" id="cd08498">
    <property type="entry name" value="PBP2_NikA_DppA_OppA_like_2"/>
    <property type="match status" value="1"/>
</dbReference>
<comment type="similarity">
    <text evidence="1">Belongs to the bacterial solute-binding protein 5 family.</text>
</comment>
<dbReference type="GO" id="GO:0015833">
    <property type="term" value="P:peptide transport"/>
    <property type="evidence" value="ECO:0007669"/>
    <property type="project" value="TreeGrafter"/>
</dbReference>
<keyword evidence="3 4" id="KW-0732">Signal</keyword>
<dbReference type="EMBL" id="KT201084">
    <property type="protein sequence ID" value="ALS56006.1"/>
    <property type="molecule type" value="Genomic_DNA"/>
</dbReference>
<evidence type="ECO:0000256" key="3">
    <source>
        <dbReference type="ARBA" id="ARBA00022729"/>
    </source>
</evidence>
<dbReference type="InterPro" id="IPR000914">
    <property type="entry name" value="SBP_5_dom"/>
</dbReference>
<dbReference type="PIRSF" id="PIRSF002741">
    <property type="entry name" value="MppA"/>
    <property type="match status" value="1"/>
</dbReference>
<evidence type="ECO:0000313" key="6">
    <source>
        <dbReference type="EMBL" id="ALS56006.1"/>
    </source>
</evidence>
<dbReference type="PANTHER" id="PTHR30290:SF9">
    <property type="entry name" value="OLIGOPEPTIDE-BINDING PROTEIN APPA"/>
    <property type="match status" value="1"/>
</dbReference>
<evidence type="ECO:0000259" key="5">
    <source>
        <dbReference type="Pfam" id="PF00496"/>
    </source>
</evidence>
<name>A0A0U2P1I7_9BACT</name>
<dbReference type="PROSITE" id="PS01040">
    <property type="entry name" value="SBP_BACTERIAL_5"/>
    <property type="match status" value="1"/>
</dbReference>
<dbReference type="Gene3D" id="3.10.105.10">
    <property type="entry name" value="Dipeptide-binding Protein, Domain 3"/>
    <property type="match status" value="1"/>
</dbReference>
<keyword evidence="2" id="KW-0813">Transport</keyword>
<reference evidence="6" key="1">
    <citation type="journal article" date="2016" name="ISME J.">
        <title>Functional metagenomic screen reveals new and diverse microbial rhodopsins.</title>
        <authorList>
            <person name="Pushkarev A."/>
            <person name="Beja O."/>
        </authorList>
    </citation>
    <scope>NUCLEOTIDE SEQUENCE</scope>
</reference>